<evidence type="ECO:0008006" key="5">
    <source>
        <dbReference type="Google" id="ProtNLM"/>
    </source>
</evidence>
<name>A0A3B0WE94_9ZZZZ</name>
<dbReference type="PANTHER" id="PTHR47691:SF3">
    <property type="entry name" value="HTH-TYPE TRANSCRIPTIONAL REGULATOR RV0890C-RELATED"/>
    <property type="match status" value="1"/>
</dbReference>
<dbReference type="Gene3D" id="1.25.40.10">
    <property type="entry name" value="Tetratricopeptide repeat domain"/>
    <property type="match status" value="3"/>
</dbReference>
<evidence type="ECO:0000313" key="4">
    <source>
        <dbReference type="EMBL" id="VAW42906.1"/>
    </source>
</evidence>
<dbReference type="SMART" id="SM00382">
    <property type="entry name" value="AAA"/>
    <property type="match status" value="1"/>
</dbReference>
<dbReference type="SUPFAM" id="SSF48452">
    <property type="entry name" value="TPR-like"/>
    <property type="match status" value="3"/>
</dbReference>
<dbReference type="InterPro" id="IPR036388">
    <property type="entry name" value="WH-like_DNA-bd_sf"/>
</dbReference>
<dbReference type="Gene3D" id="3.40.50.300">
    <property type="entry name" value="P-loop containing nucleotide triphosphate hydrolases"/>
    <property type="match status" value="1"/>
</dbReference>
<proteinExistence type="predicted"/>
<dbReference type="InterPro" id="IPR003593">
    <property type="entry name" value="AAA+_ATPase"/>
</dbReference>
<dbReference type="Pfam" id="PF03704">
    <property type="entry name" value="BTAD"/>
    <property type="match status" value="1"/>
</dbReference>
<reference evidence="4" key="1">
    <citation type="submission" date="2018-06" db="EMBL/GenBank/DDBJ databases">
        <authorList>
            <person name="Zhirakovskaya E."/>
        </authorList>
    </citation>
    <scope>NUCLEOTIDE SEQUENCE</scope>
</reference>
<feature type="coiled-coil region" evidence="1">
    <location>
        <begin position="852"/>
        <end position="879"/>
    </location>
</feature>
<dbReference type="AlphaFoldDB" id="A0A3B0WE94"/>
<sequence length="976" mass="110522">MNQNELRVHMLGHLQFGWGNGRFQNSLTTALAPKQRAIFCYLLLTGQLHQRKTVSRDFWPDKEHKPGLANLRVALNTLRASGLEPYLNTQPQRLHISFNQKANYWCDVQTFEALIGKNQRQAQPDIPSLQKAVTLYQGEFLQGFSLPEAPFFDDWVGQQRQRLDNMVWEALEALIRWAMEESADFAAGIQYAQRALEITPWREEAHQYLMWLLANSGQQTAALAQYDRCREALKSYVDAEPSPETEELVESIRQHKTVSKSNPQPLPPLLSPEAQAGPPFMPPLLDPLFFGRSEPLAQLEEALTAVSERRRFGIVGMGGIGKTTLAAHLAHSLRPHFPDGVLWANLVDAQPEEIATEWAAAYDYDLSRQGSGEERLAAVRQLLATKQALLILDDAWLGAKIRHLLPESGSCAVLITSRDAKVVQNVGAIPVPLSQFSVENGRLLLTHYLDEQRLLASPDAVDEICHLLDYLPLAINIAGCYLAYRPHRSLDDFIIQLKQQLKPLDLSEDAQRIRETFELSWKHLDEPQTRLFNLLGLFAGRTFSLEAIATIAQTDIFWVEDRLQTLVQLSLLTETDRQRYRQHGLLAEFAQDKLGDDRAAQAGYVAYFAEFAQKNSKDYEMLRPEWGNLDGVITVATRSQMWTEILQFTAVLKDAWFARGRFEQARVAFETAFQAAVRLEDEPLLAQNWLWWGQACLEQGDQEEARQWLQQVLDLYNDLDDGIGVANAQFDLARLDIQQSFFEEAEGRLNEVLAQRQADEDAVGTASTLARLARLRQRQHQHDEAKAFALDAVERQTAVKDHLGQCRTTRLLVFIMIALNQPEMALAYAEESLTLAQSVADLGEIAMAKYSLAAAFCKLERLEEANQMAEESYTSLQRMGDHQSMTIVRYLQCLIKRSEEDFVAAQQLAEECLAAFTRLKDELHVAYCLAHLGDFQKIFGEVETAVRLWQKALAIAQKLENSDLVQKINGRLLTNG</sequence>
<dbReference type="Pfam" id="PF00931">
    <property type="entry name" value="NB-ARC"/>
    <property type="match status" value="1"/>
</dbReference>
<dbReference type="InterPro" id="IPR005158">
    <property type="entry name" value="BTAD"/>
</dbReference>
<evidence type="ECO:0000259" key="3">
    <source>
        <dbReference type="SMART" id="SM01043"/>
    </source>
</evidence>
<dbReference type="Gene3D" id="1.10.10.10">
    <property type="entry name" value="Winged helix-like DNA-binding domain superfamily/Winged helix DNA-binding domain"/>
    <property type="match status" value="1"/>
</dbReference>
<dbReference type="EMBL" id="UOEU01000980">
    <property type="protein sequence ID" value="VAW42906.1"/>
    <property type="molecule type" value="Genomic_DNA"/>
</dbReference>
<protein>
    <recommendedName>
        <fullName evidence="5">Bacterial transcriptional activator domain-containing protein</fullName>
    </recommendedName>
</protein>
<dbReference type="PANTHER" id="PTHR47691">
    <property type="entry name" value="REGULATOR-RELATED"/>
    <property type="match status" value="1"/>
</dbReference>
<feature type="domain" description="Bacterial transcriptional activator" evidence="3">
    <location>
        <begin position="106"/>
        <end position="253"/>
    </location>
</feature>
<dbReference type="Pfam" id="PF13424">
    <property type="entry name" value="TPR_12"/>
    <property type="match status" value="2"/>
</dbReference>
<dbReference type="InterPro" id="IPR027417">
    <property type="entry name" value="P-loop_NTPase"/>
</dbReference>
<evidence type="ECO:0000259" key="2">
    <source>
        <dbReference type="SMART" id="SM00382"/>
    </source>
</evidence>
<keyword evidence="1" id="KW-0175">Coiled coil</keyword>
<dbReference type="SMART" id="SM01043">
    <property type="entry name" value="BTAD"/>
    <property type="match status" value="1"/>
</dbReference>
<dbReference type="PRINTS" id="PR00364">
    <property type="entry name" value="DISEASERSIST"/>
</dbReference>
<dbReference type="SUPFAM" id="SSF52540">
    <property type="entry name" value="P-loop containing nucleoside triphosphate hydrolases"/>
    <property type="match status" value="1"/>
</dbReference>
<organism evidence="4">
    <name type="scientific">hydrothermal vent metagenome</name>
    <dbReference type="NCBI Taxonomy" id="652676"/>
    <lineage>
        <taxon>unclassified sequences</taxon>
        <taxon>metagenomes</taxon>
        <taxon>ecological metagenomes</taxon>
    </lineage>
</organism>
<feature type="domain" description="AAA+ ATPase" evidence="2">
    <location>
        <begin position="308"/>
        <end position="471"/>
    </location>
</feature>
<dbReference type="InterPro" id="IPR002182">
    <property type="entry name" value="NB-ARC"/>
</dbReference>
<accession>A0A3B0WE94</accession>
<evidence type="ECO:0000256" key="1">
    <source>
        <dbReference type="SAM" id="Coils"/>
    </source>
</evidence>
<gene>
    <name evidence="4" type="ORF">MNBD_CHLOROFLEXI01-2206</name>
</gene>
<dbReference type="GO" id="GO:0043531">
    <property type="term" value="F:ADP binding"/>
    <property type="evidence" value="ECO:0007669"/>
    <property type="project" value="InterPro"/>
</dbReference>
<dbReference type="InterPro" id="IPR011990">
    <property type="entry name" value="TPR-like_helical_dom_sf"/>
</dbReference>